<name>A0A4Q1VSD1_9BRAD</name>
<protein>
    <submittedName>
        <fullName evidence="1">Uncharacterized protein</fullName>
    </submittedName>
</protein>
<dbReference type="Proteomes" id="UP000290819">
    <property type="component" value="Unassembled WGS sequence"/>
</dbReference>
<gene>
    <name evidence="1" type="ORF">B5V03_00045</name>
</gene>
<reference evidence="1 2" key="1">
    <citation type="submission" date="2017-03" db="EMBL/GenBank/DDBJ databases">
        <authorList>
            <person name="Safronova V.I."/>
            <person name="Sazanova A.L."/>
            <person name="Chirak E.R."/>
        </authorList>
    </citation>
    <scope>NUCLEOTIDE SEQUENCE [LARGE SCALE GENOMIC DNA]</scope>
    <source>
        <strain evidence="1 2">Opo-243</strain>
    </source>
</reference>
<sequence length="74" mass="8187">MPGPSQALSRNVAAPAALIAMSEADFVRYAQQAQACLDEAGKATREGDKEAWLKLGEEWMEMARKARREKPSEH</sequence>
<evidence type="ECO:0000313" key="2">
    <source>
        <dbReference type="Proteomes" id="UP000290819"/>
    </source>
</evidence>
<keyword evidence="2" id="KW-1185">Reference proteome</keyword>
<organism evidence="1 2">
    <name type="scientific">Bradyrhizobium betae</name>
    <dbReference type="NCBI Taxonomy" id="244734"/>
    <lineage>
        <taxon>Bacteria</taxon>
        <taxon>Pseudomonadati</taxon>
        <taxon>Pseudomonadota</taxon>
        <taxon>Alphaproteobacteria</taxon>
        <taxon>Hyphomicrobiales</taxon>
        <taxon>Nitrobacteraceae</taxon>
        <taxon>Bradyrhizobium</taxon>
    </lineage>
</organism>
<accession>A0A4Q1VSD1</accession>
<evidence type="ECO:0000313" key="1">
    <source>
        <dbReference type="EMBL" id="RXT54398.1"/>
    </source>
</evidence>
<dbReference type="AlphaFoldDB" id="A0A4Q1VSD1"/>
<proteinExistence type="predicted"/>
<dbReference type="EMBL" id="MZXW01000002">
    <property type="protein sequence ID" value="RXT54398.1"/>
    <property type="molecule type" value="Genomic_DNA"/>
</dbReference>
<comment type="caution">
    <text evidence="1">The sequence shown here is derived from an EMBL/GenBank/DDBJ whole genome shotgun (WGS) entry which is preliminary data.</text>
</comment>